<dbReference type="Proteomes" id="UP000076404">
    <property type="component" value="Chromosome"/>
</dbReference>
<feature type="domain" description="FAD dependent oxidoreductase" evidence="2">
    <location>
        <begin position="2"/>
        <end position="369"/>
    </location>
</feature>
<dbReference type="eggNOG" id="COG0665">
    <property type="taxonomic scope" value="Bacteria"/>
</dbReference>
<evidence type="ECO:0000256" key="1">
    <source>
        <dbReference type="ARBA" id="ARBA00023002"/>
    </source>
</evidence>
<dbReference type="Pfam" id="PF01266">
    <property type="entry name" value="DAO"/>
    <property type="match status" value="1"/>
</dbReference>
<dbReference type="PANTHER" id="PTHR13847">
    <property type="entry name" value="SARCOSINE DEHYDROGENASE-RELATED"/>
    <property type="match status" value="1"/>
</dbReference>
<dbReference type="InterPro" id="IPR006076">
    <property type="entry name" value="FAD-dep_OxRdtase"/>
</dbReference>
<reference evidence="3 4" key="1">
    <citation type="journal article" date="2014" name="Proc. Natl. Acad. Sci. U.S.A.">
        <title>Functional type 2 photosynthetic reaction centers found in the rare bacterial phylum Gemmatimonadetes.</title>
        <authorList>
            <person name="Zeng Y."/>
            <person name="Feng F."/>
            <person name="Medova H."/>
            <person name="Dean J."/>
            <person name="Koblizek M."/>
        </authorList>
    </citation>
    <scope>NUCLEOTIDE SEQUENCE [LARGE SCALE GENOMIC DNA]</scope>
    <source>
        <strain evidence="3 4">AP64</strain>
    </source>
</reference>
<organism evidence="3 4">
    <name type="scientific">Gemmatimonas phototrophica</name>
    <dbReference type="NCBI Taxonomy" id="1379270"/>
    <lineage>
        <taxon>Bacteria</taxon>
        <taxon>Pseudomonadati</taxon>
        <taxon>Gemmatimonadota</taxon>
        <taxon>Gemmatimonadia</taxon>
        <taxon>Gemmatimonadales</taxon>
        <taxon>Gemmatimonadaceae</taxon>
        <taxon>Gemmatimonas</taxon>
    </lineage>
</organism>
<dbReference type="Gene3D" id="3.50.50.60">
    <property type="entry name" value="FAD/NAD(P)-binding domain"/>
    <property type="match status" value="1"/>
</dbReference>
<accession>A0A143BNM5</accession>
<dbReference type="STRING" id="1379270.GEMMAAP_18565"/>
<dbReference type="GO" id="GO:0005737">
    <property type="term" value="C:cytoplasm"/>
    <property type="evidence" value="ECO:0007669"/>
    <property type="project" value="TreeGrafter"/>
</dbReference>
<name>A0A143BNM5_9BACT</name>
<dbReference type="SUPFAM" id="SSF51905">
    <property type="entry name" value="FAD/NAD(P)-binding domain"/>
    <property type="match status" value="1"/>
</dbReference>
<sequence length="401" mass="42698">MHVVIVGGGVMGAATAWFLTREHGVQVTVLERDASYATASSALSACAIRQQFSTAINIRISQDSLAFYRAIGTELAVGDEVPNIGLVEPGYLYLAGTPAGAAVLRDQHTLQESHAVHTALLSPDELTKRFPWINTDGLTLGSLGLSTPTSGEGWFDGYAAMQAFRKAATAIGVRFLEEEAIDFVVEHHDGPPQVRAVHTASGQSIAADAVVIAAGAWSARVADKLGIALPVHARKRDVFAIEANVDAESALQQAPLVIDTTGVWFRPELAAGQFLCGAPPRGEDRDDVPLDQVDHGLFEEVIWPALAARVPAFDALRVTSSWAGYYEMNSFDHNGLVGPLGAYTNAYTACGFSGHGLQQAPAVGRGLAEYIATGEYLTLDLSPLRVSRIDEGRPLLEKNVI</sequence>
<reference evidence="3 4" key="2">
    <citation type="journal article" date="2016" name="Environ. Microbiol. Rep.">
        <title>Metagenomic evidence for the presence of phototrophic Gemmatimonadetes bacteria in diverse environments.</title>
        <authorList>
            <person name="Zeng Y."/>
            <person name="Baumbach J."/>
            <person name="Barbosa E.G."/>
            <person name="Azevedo V."/>
            <person name="Zhang C."/>
            <person name="Koblizek M."/>
        </authorList>
    </citation>
    <scope>NUCLEOTIDE SEQUENCE [LARGE SCALE GENOMIC DNA]</scope>
    <source>
        <strain evidence="3 4">AP64</strain>
    </source>
</reference>
<evidence type="ECO:0000313" key="4">
    <source>
        <dbReference type="Proteomes" id="UP000076404"/>
    </source>
</evidence>
<dbReference type="OrthoDB" id="9806452at2"/>
<dbReference type="RefSeq" id="WP_026850934.1">
    <property type="nucleotide sequence ID" value="NZ_CP011454.1"/>
</dbReference>
<keyword evidence="1" id="KW-0560">Oxidoreductase</keyword>
<gene>
    <name evidence="3" type="ORF">GEMMAAP_18565</name>
</gene>
<dbReference type="PANTHER" id="PTHR13847:SF287">
    <property type="entry name" value="FAD-DEPENDENT OXIDOREDUCTASE DOMAIN-CONTAINING PROTEIN 1"/>
    <property type="match status" value="1"/>
</dbReference>
<evidence type="ECO:0000259" key="2">
    <source>
        <dbReference type="Pfam" id="PF01266"/>
    </source>
</evidence>
<dbReference type="GO" id="GO:0016491">
    <property type="term" value="F:oxidoreductase activity"/>
    <property type="evidence" value="ECO:0007669"/>
    <property type="project" value="UniProtKB-KW"/>
</dbReference>
<evidence type="ECO:0000313" key="3">
    <source>
        <dbReference type="EMBL" id="AMW06243.1"/>
    </source>
</evidence>
<dbReference type="KEGG" id="gph:GEMMAAP_18565"/>
<protein>
    <submittedName>
        <fullName evidence="3">FAD-dependent oxidoreductase</fullName>
    </submittedName>
</protein>
<proteinExistence type="predicted"/>
<dbReference type="Gene3D" id="3.30.9.10">
    <property type="entry name" value="D-Amino Acid Oxidase, subunit A, domain 2"/>
    <property type="match status" value="1"/>
</dbReference>
<dbReference type="AlphaFoldDB" id="A0A143BNM5"/>
<dbReference type="EMBL" id="CP011454">
    <property type="protein sequence ID" value="AMW06243.1"/>
    <property type="molecule type" value="Genomic_DNA"/>
</dbReference>
<keyword evidence="4" id="KW-1185">Reference proteome</keyword>
<dbReference type="GO" id="GO:0032981">
    <property type="term" value="P:mitochondrial respiratory chain complex I assembly"/>
    <property type="evidence" value="ECO:0007669"/>
    <property type="project" value="TreeGrafter"/>
</dbReference>
<dbReference type="InterPro" id="IPR036188">
    <property type="entry name" value="FAD/NAD-bd_sf"/>
</dbReference>